<dbReference type="InterPro" id="IPR043502">
    <property type="entry name" value="DNA/RNA_pol_sf"/>
</dbReference>
<evidence type="ECO:0000313" key="2">
    <source>
        <dbReference type="EMBL" id="KYP46172.1"/>
    </source>
</evidence>
<dbReference type="Proteomes" id="UP000075243">
    <property type="component" value="Unassembled WGS sequence"/>
</dbReference>
<dbReference type="SUPFAM" id="SSF56219">
    <property type="entry name" value="DNase I-like"/>
    <property type="match status" value="1"/>
</dbReference>
<dbReference type="CDD" id="cd01650">
    <property type="entry name" value="RT_nLTR_like"/>
    <property type="match status" value="1"/>
</dbReference>
<dbReference type="PANTHER" id="PTHR33116:SF78">
    <property type="entry name" value="OS12G0587133 PROTEIN"/>
    <property type="match status" value="1"/>
</dbReference>
<feature type="non-terminal residue" evidence="2">
    <location>
        <position position="1"/>
    </location>
</feature>
<feature type="domain" description="Reverse transcriptase" evidence="1">
    <location>
        <begin position="284"/>
        <end position="518"/>
    </location>
</feature>
<dbReference type="PANTHER" id="PTHR33116">
    <property type="entry name" value="REVERSE TRANSCRIPTASE ZINC-BINDING DOMAIN-CONTAINING PROTEIN-RELATED-RELATED"/>
    <property type="match status" value="1"/>
</dbReference>
<organism evidence="2 3">
    <name type="scientific">Cajanus cajan</name>
    <name type="common">Pigeon pea</name>
    <name type="synonym">Cajanus indicus</name>
    <dbReference type="NCBI Taxonomy" id="3821"/>
    <lineage>
        <taxon>Eukaryota</taxon>
        <taxon>Viridiplantae</taxon>
        <taxon>Streptophyta</taxon>
        <taxon>Embryophyta</taxon>
        <taxon>Tracheophyta</taxon>
        <taxon>Spermatophyta</taxon>
        <taxon>Magnoliopsida</taxon>
        <taxon>eudicotyledons</taxon>
        <taxon>Gunneridae</taxon>
        <taxon>Pentapetalae</taxon>
        <taxon>rosids</taxon>
        <taxon>fabids</taxon>
        <taxon>Fabales</taxon>
        <taxon>Fabaceae</taxon>
        <taxon>Papilionoideae</taxon>
        <taxon>50 kb inversion clade</taxon>
        <taxon>NPAAA clade</taxon>
        <taxon>indigoferoid/millettioid clade</taxon>
        <taxon>Phaseoleae</taxon>
        <taxon>Cajanus</taxon>
    </lineage>
</organism>
<proteinExistence type="predicted"/>
<dbReference type="PROSITE" id="PS50878">
    <property type="entry name" value="RT_POL"/>
    <property type="match status" value="1"/>
</dbReference>
<name>A0A151RUF3_CAJCA</name>
<dbReference type="AlphaFoldDB" id="A0A151RUF3"/>
<dbReference type="InterPro" id="IPR036691">
    <property type="entry name" value="Endo/exonu/phosph_ase_sf"/>
</dbReference>
<dbReference type="GO" id="GO:0003964">
    <property type="term" value="F:RNA-directed DNA polymerase activity"/>
    <property type="evidence" value="ECO:0007669"/>
    <property type="project" value="UniProtKB-KW"/>
</dbReference>
<dbReference type="EMBL" id="KQ483567">
    <property type="protein sequence ID" value="KYP46172.1"/>
    <property type="molecule type" value="Genomic_DNA"/>
</dbReference>
<keyword evidence="2" id="KW-0695">RNA-directed DNA polymerase</keyword>
<protein>
    <submittedName>
        <fullName evidence="2">LINE-1 reverse transcriptase isogeny</fullName>
    </submittedName>
</protein>
<dbReference type="Gene3D" id="3.60.10.10">
    <property type="entry name" value="Endonuclease/exonuclease/phosphatase"/>
    <property type="match status" value="1"/>
</dbReference>
<keyword evidence="2" id="KW-0808">Transferase</keyword>
<dbReference type="SUPFAM" id="SSF56672">
    <property type="entry name" value="DNA/RNA polymerases"/>
    <property type="match status" value="1"/>
</dbReference>
<keyword evidence="2" id="KW-0548">Nucleotidyltransferase</keyword>
<dbReference type="OMA" id="KTHELCD"/>
<gene>
    <name evidence="2" type="ORF">KK1_032276</name>
</gene>
<reference evidence="2" key="1">
    <citation type="journal article" date="2012" name="Nat. Biotechnol.">
        <title>Draft genome sequence of pigeonpea (Cajanus cajan), an orphan legume crop of resource-poor farmers.</title>
        <authorList>
            <person name="Varshney R.K."/>
            <person name="Chen W."/>
            <person name="Li Y."/>
            <person name="Bharti A.K."/>
            <person name="Saxena R.K."/>
            <person name="Schlueter J.A."/>
            <person name="Donoghue M.T."/>
            <person name="Azam S."/>
            <person name="Fan G."/>
            <person name="Whaley A.M."/>
            <person name="Farmer A.D."/>
            <person name="Sheridan J."/>
            <person name="Iwata A."/>
            <person name="Tuteja R."/>
            <person name="Penmetsa R.V."/>
            <person name="Wu W."/>
            <person name="Upadhyaya H.D."/>
            <person name="Yang S.P."/>
            <person name="Shah T."/>
            <person name="Saxena K.B."/>
            <person name="Michael T."/>
            <person name="McCombie W.R."/>
            <person name="Yang B."/>
            <person name="Zhang G."/>
            <person name="Yang H."/>
            <person name="Wang J."/>
            <person name="Spillane C."/>
            <person name="Cook D.R."/>
            <person name="May G.D."/>
            <person name="Xu X."/>
            <person name="Jackson S.A."/>
        </authorList>
    </citation>
    <scope>NUCLEOTIDE SEQUENCE [LARGE SCALE GENOMIC DNA]</scope>
</reference>
<dbReference type="Gramene" id="C.cajan_31181.t">
    <property type="protein sequence ID" value="C.cajan_31181.t"/>
    <property type="gene ID" value="C.cajan_31181"/>
</dbReference>
<dbReference type="Pfam" id="PF00078">
    <property type="entry name" value="RVT_1"/>
    <property type="match status" value="1"/>
</dbReference>
<evidence type="ECO:0000259" key="1">
    <source>
        <dbReference type="PROSITE" id="PS50878"/>
    </source>
</evidence>
<accession>A0A151RUF3</accession>
<dbReference type="STRING" id="3821.A0A151RUF3"/>
<keyword evidence="3" id="KW-1185">Reference proteome</keyword>
<evidence type="ECO:0000313" key="3">
    <source>
        <dbReference type="Proteomes" id="UP000075243"/>
    </source>
</evidence>
<dbReference type="InterPro" id="IPR000477">
    <property type="entry name" value="RT_dom"/>
</dbReference>
<sequence length="596" mass="68542">VVMQDIMEFNKFIADMHLVDLPLVGRRFTWVRGDGRVMSRLDRVLVSEGWSDEWGNPIVQVLERDVSDHCALLVKHKTLNWGPKPFRFNNCWLDHKGLKEVVVKAWDEPIQKSWAAQRIKGKLANVKMALKAWNKEIYGDVDKNIKDLTLTLAALDGKNEGEGLTEDEVVKKKELVADIWVARKSKENLMAQKARRKWSIDGDFNSKYFHACIRGRRRRNQVLTLCVEGCWLEEVDEVKNYILNYFQEHFSSKEWNRPTIDNVYFPSIDLSEKEGLEVMFTAEEIHTIIKEPISLLGCLYKIISKVLATRLRGVLEGIFNEQQSAFVPKRNLFDSVLIANEVVDFAKKTKKKCFVFKVDYEKAYDSVDLRFLIYMLRRFGFGEKWAKWMEACVCGRGLKQGDPLSPFLFIMVAEALGGLMRSAVEKGFFKGIKVGEGPEISLLQFADDTLLIGEASESNLWTLKAILRSFELISGMKVNYHKSCLMGVNVEDVYLDTAANFLNCKVGSLPFRYLGLYVGDNPRRRSAWGKLLEVLRNKLASWKHRYISIGGRVTLLNAVLNSLPLHYLSFWKMPPSVIKDVVKIQRRFLWSGVKES</sequence>